<organism evidence="1 2">
    <name type="scientific">Entomophthora muscae</name>
    <dbReference type="NCBI Taxonomy" id="34485"/>
    <lineage>
        <taxon>Eukaryota</taxon>
        <taxon>Fungi</taxon>
        <taxon>Fungi incertae sedis</taxon>
        <taxon>Zoopagomycota</taxon>
        <taxon>Entomophthoromycotina</taxon>
        <taxon>Entomophthoromycetes</taxon>
        <taxon>Entomophthorales</taxon>
        <taxon>Entomophthoraceae</taxon>
        <taxon>Entomophthora</taxon>
    </lineage>
</organism>
<protein>
    <submittedName>
        <fullName evidence="1">Uncharacterized protein</fullName>
    </submittedName>
</protein>
<dbReference type="Proteomes" id="UP001165960">
    <property type="component" value="Unassembled WGS sequence"/>
</dbReference>
<proteinExistence type="predicted"/>
<sequence>MEANNQASMGLCRSNNALPQSCPAPGSAHNQVGHCQSQGNCGKFDSLVIDSLVLKTLSSTRELSATYLKSLPPLALDRTIFLRHTKKLAQKPAKPLNSLEDLAHTIDERFVLAYPSQEVIDGALDSVPTWEEYLINLDYLLAWA</sequence>
<evidence type="ECO:0000313" key="2">
    <source>
        <dbReference type="Proteomes" id="UP001165960"/>
    </source>
</evidence>
<name>A0ACC2UPX0_9FUNG</name>
<keyword evidence="2" id="KW-1185">Reference proteome</keyword>
<reference evidence="1" key="1">
    <citation type="submission" date="2022-04" db="EMBL/GenBank/DDBJ databases">
        <title>Genome of the entomopathogenic fungus Entomophthora muscae.</title>
        <authorList>
            <person name="Elya C."/>
            <person name="Lovett B.R."/>
            <person name="Lee E."/>
            <person name="Macias A.M."/>
            <person name="Hajek A.E."/>
            <person name="De Bivort B.L."/>
            <person name="Kasson M.T."/>
            <person name="De Fine Licht H.H."/>
            <person name="Stajich J.E."/>
        </authorList>
    </citation>
    <scope>NUCLEOTIDE SEQUENCE</scope>
    <source>
        <strain evidence="1">Berkeley</strain>
    </source>
</reference>
<comment type="caution">
    <text evidence="1">The sequence shown here is derived from an EMBL/GenBank/DDBJ whole genome shotgun (WGS) entry which is preliminary data.</text>
</comment>
<accession>A0ACC2UPX0</accession>
<dbReference type="EMBL" id="QTSX02000077">
    <property type="protein sequence ID" value="KAJ9088925.1"/>
    <property type="molecule type" value="Genomic_DNA"/>
</dbReference>
<evidence type="ECO:0000313" key="1">
    <source>
        <dbReference type="EMBL" id="KAJ9088925.1"/>
    </source>
</evidence>
<gene>
    <name evidence="1" type="ORF">DSO57_1018035</name>
</gene>